<dbReference type="GeneID" id="63800375"/>
<reference evidence="2 3" key="1">
    <citation type="submission" date="2016-07" db="EMBL/GenBank/DDBJ databases">
        <title>Pervasive Adenine N6-methylation of Active Genes in Fungi.</title>
        <authorList>
            <consortium name="DOE Joint Genome Institute"/>
            <person name="Mondo S.J."/>
            <person name="Dannebaum R.O."/>
            <person name="Kuo R.C."/>
            <person name="Labutti K."/>
            <person name="Haridas S."/>
            <person name="Kuo A."/>
            <person name="Salamov A."/>
            <person name="Ahrendt S.R."/>
            <person name="Lipzen A."/>
            <person name="Sullivan W."/>
            <person name="Andreopoulos W.B."/>
            <person name="Clum A."/>
            <person name="Lindquist E."/>
            <person name="Daum C."/>
            <person name="Ramamoorthy G.K."/>
            <person name="Gryganskyi A."/>
            <person name="Culley D."/>
            <person name="Magnuson J.K."/>
            <person name="James T.Y."/>
            <person name="O'Malley M.A."/>
            <person name="Stajich J.E."/>
            <person name="Spatafora J.W."/>
            <person name="Visel A."/>
            <person name="Grigoriev I.V."/>
        </authorList>
    </citation>
    <scope>NUCLEOTIDE SEQUENCE [LARGE SCALE GENOMIC DNA]</scope>
    <source>
        <strain evidence="2 3">ATCC 12442</strain>
    </source>
</reference>
<sequence>MVNQKSIDRRLENHRHGMKHVLVYIYKEWLGMQSAAEAVCRLKIWRAKDVGVVWRGGLIASHLLSMSVLTAILLLNTTRFHIRLNHTPLLTRLPPLAGKQIIRLLLVHALHTPSPRITSFQPCPPPFGHGENRTESC</sequence>
<gene>
    <name evidence="2" type="ORF">DL89DRAFT_165643</name>
</gene>
<keyword evidence="3" id="KW-1185">Reference proteome</keyword>
<proteinExistence type="predicted"/>
<organism evidence="2 3">
    <name type="scientific">Linderina pennispora</name>
    <dbReference type="NCBI Taxonomy" id="61395"/>
    <lineage>
        <taxon>Eukaryota</taxon>
        <taxon>Fungi</taxon>
        <taxon>Fungi incertae sedis</taxon>
        <taxon>Zoopagomycota</taxon>
        <taxon>Kickxellomycotina</taxon>
        <taxon>Kickxellomycetes</taxon>
        <taxon>Kickxellales</taxon>
        <taxon>Kickxellaceae</taxon>
        <taxon>Linderina</taxon>
    </lineage>
</organism>
<evidence type="ECO:0000313" key="3">
    <source>
        <dbReference type="Proteomes" id="UP000193922"/>
    </source>
</evidence>
<keyword evidence="1" id="KW-0472">Membrane</keyword>
<dbReference type="AlphaFoldDB" id="A0A1Y1W8N8"/>
<evidence type="ECO:0000256" key="1">
    <source>
        <dbReference type="SAM" id="Phobius"/>
    </source>
</evidence>
<comment type="caution">
    <text evidence="2">The sequence shown here is derived from an EMBL/GenBank/DDBJ whole genome shotgun (WGS) entry which is preliminary data.</text>
</comment>
<keyword evidence="1" id="KW-0812">Transmembrane</keyword>
<accession>A0A1Y1W8N8</accession>
<dbReference type="RefSeq" id="XP_040743453.1">
    <property type="nucleotide sequence ID" value="XM_040883727.1"/>
</dbReference>
<protein>
    <submittedName>
        <fullName evidence="2">Uncharacterized protein</fullName>
    </submittedName>
</protein>
<keyword evidence="1" id="KW-1133">Transmembrane helix</keyword>
<evidence type="ECO:0000313" key="2">
    <source>
        <dbReference type="EMBL" id="ORX69765.1"/>
    </source>
</evidence>
<feature type="transmembrane region" description="Helical" evidence="1">
    <location>
        <begin position="52"/>
        <end position="75"/>
    </location>
</feature>
<dbReference type="Proteomes" id="UP000193922">
    <property type="component" value="Unassembled WGS sequence"/>
</dbReference>
<dbReference type="EMBL" id="MCFD01000007">
    <property type="protein sequence ID" value="ORX69765.1"/>
    <property type="molecule type" value="Genomic_DNA"/>
</dbReference>
<name>A0A1Y1W8N8_9FUNG</name>